<organism evidence="13 14">
    <name type="scientific">Saccharopolyspora gregorii</name>
    <dbReference type="NCBI Taxonomy" id="33914"/>
    <lineage>
        <taxon>Bacteria</taxon>
        <taxon>Bacillati</taxon>
        <taxon>Actinomycetota</taxon>
        <taxon>Actinomycetes</taxon>
        <taxon>Pseudonocardiales</taxon>
        <taxon>Pseudonocardiaceae</taxon>
        <taxon>Saccharopolyspora</taxon>
    </lineage>
</organism>
<keyword evidence="8 11" id="KW-1133">Transmembrane helix</keyword>
<evidence type="ECO:0000313" key="13">
    <source>
        <dbReference type="EMBL" id="GAA3355513.1"/>
    </source>
</evidence>
<evidence type="ECO:0000256" key="6">
    <source>
        <dbReference type="ARBA" id="ARBA00022840"/>
    </source>
</evidence>
<comment type="function">
    <text evidence="11">Part of the high-affinity ATP-driven potassium transport (or Kdp) system, which catalyzes the hydrolysis of ATP coupled with the electrogenic transport of potassium into the cytoplasm. This subunit acts as a catalytic chaperone that increases the ATP-binding affinity of the ATP-hydrolyzing subunit KdpB by the formation of a transient KdpB/KdpC/ATP ternary complex.</text>
</comment>
<keyword evidence="10 11" id="KW-0472">Membrane</keyword>
<dbReference type="Pfam" id="PF02669">
    <property type="entry name" value="KdpC"/>
    <property type="match status" value="1"/>
</dbReference>
<dbReference type="PANTHER" id="PTHR30042">
    <property type="entry name" value="POTASSIUM-TRANSPORTING ATPASE C CHAIN"/>
    <property type="match status" value="1"/>
</dbReference>
<evidence type="ECO:0000256" key="2">
    <source>
        <dbReference type="ARBA" id="ARBA00022475"/>
    </source>
</evidence>
<keyword evidence="2 11" id="KW-1003">Cell membrane</keyword>
<evidence type="ECO:0000256" key="3">
    <source>
        <dbReference type="ARBA" id="ARBA00022538"/>
    </source>
</evidence>
<gene>
    <name evidence="11" type="primary">kdpC</name>
    <name evidence="13" type="ORF">GCM10020366_15940</name>
</gene>
<evidence type="ECO:0000256" key="5">
    <source>
        <dbReference type="ARBA" id="ARBA00022741"/>
    </source>
</evidence>
<evidence type="ECO:0000256" key="1">
    <source>
        <dbReference type="ARBA" id="ARBA00022448"/>
    </source>
</evidence>
<keyword evidence="7 11" id="KW-0630">Potassium</keyword>
<evidence type="ECO:0000256" key="10">
    <source>
        <dbReference type="ARBA" id="ARBA00023136"/>
    </source>
</evidence>
<evidence type="ECO:0000313" key="14">
    <source>
        <dbReference type="Proteomes" id="UP001500483"/>
    </source>
</evidence>
<comment type="subunit">
    <text evidence="11">The system is composed of three essential subunits: KdpA, KdpB and KdpC.</text>
</comment>
<keyword evidence="3 11" id="KW-0633">Potassium transport</keyword>
<sequence length="201" mass="20230">MFTTLVRQAGTAVRALLVFTVLLGGCYPLAVWGVGHLPGLHDHAEGSPQVVAGRVVGSELIGIDPVPADPAHDPYFHTRPSASADGPLGPGDPATSGGSNLAADNPELLAAVQQRRTGIAAREAVAPQLVPADAVTASASGVDAGISPAYAALQAPRVARETGLPVEEVHRLIAAATSGGVFAERTVAVPALNAAVAEHRG</sequence>
<dbReference type="PANTHER" id="PTHR30042:SF2">
    <property type="entry name" value="POTASSIUM-TRANSPORTING ATPASE KDPC SUBUNIT"/>
    <property type="match status" value="1"/>
</dbReference>
<accession>A0ABP6RM54</accession>
<proteinExistence type="inferred from homology"/>
<comment type="subcellular location">
    <subcellularLocation>
        <location evidence="11">Cell membrane</location>
        <topology evidence="11">Single-pass membrane protein</topology>
    </subcellularLocation>
</comment>
<dbReference type="EMBL" id="BAAAYK010000038">
    <property type="protein sequence ID" value="GAA3355513.1"/>
    <property type="molecule type" value="Genomic_DNA"/>
</dbReference>
<evidence type="ECO:0000256" key="12">
    <source>
        <dbReference type="SAM" id="MobiDB-lite"/>
    </source>
</evidence>
<feature type="region of interest" description="Disordered" evidence="12">
    <location>
        <begin position="69"/>
        <end position="102"/>
    </location>
</feature>
<reference evidence="14" key="1">
    <citation type="journal article" date="2019" name="Int. J. Syst. Evol. Microbiol.">
        <title>The Global Catalogue of Microorganisms (GCM) 10K type strain sequencing project: providing services to taxonomists for standard genome sequencing and annotation.</title>
        <authorList>
            <consortium name="The Broad Institute Genomics Platform"/>
            <consortium name="The Broad Institute Genome Sequencing Center for Infectious Disease"/>
            <person name="Wu L."/>
            <person name="Ma J."/>
        </authorList>
    </citation>
    <scope>NUCLEOTIDE SEQUENCE [LARGE SCALE GENOMIC DNA]</scope>
    <source>
        <strain evidence="14">JCM 9687</strain>
    </source>
</reference>
<keyword evidence="4 11" id="KW-0812">Transmembrane</keyword>
<evidence type="ECO:0000256" key="11">
    <source>
        <dbReference type="HAMAP-Rule" id="MF_00276"/>
    </source>
</evidence>
<keyword evidence="14" id="KW-1185">Reference proteome</keyword>
<dbReference type="InterPro" id="IPR003820">
    <property type="entry name" value="KdpC"/>
</dbReference>
<keyword evidence="6 11" id="KW-0067">ATP-binding</keyword>
<evidence type="ECO:0000256" key="7">
    <source>
        <dbReference type="ARBA" id="ARBA00022958"/>
    </source>
</evidence>
<dbReference type="PROSITE" id="PS51257">
    <property type="entry name" value="PROKAR_LIPOPROTEIN"/>
    <property type="match status" value="1"/>
</dbReference>
<protein>
    <recommendedName>
        <fullName evidence="11">Potassium-transporting ATPase KdpC subunit</fullName>
    </recommendedName>
    <alternativeName>
        <fullName evidence="11">ATP phosphohydrolase [potassium-transporting] C chain</fullName>
    </alternativeName>
    <alternativeName>
        <fullName evidence="11">Potassium-binding and translocating subunit C</fullName>
    </alternativeName>
    <alternativeName>
        <fullName evidence="11">Potassium-translocating ATPase C chain</fullName>
    </alternativeName>
</protein>
<keyword evidence="1 11" id="KW-0813">Transport</keyword>
<comment type="similarity">
    <text evidence="11">Belongs to the KdpC family.</text>
</comment>
<dbReference type="HAMAP" id="MF_00276">
    <property type="entry name" value="KdpC"/>
    <property type="match status" value="1"/>
</dbReference>
<feature type="transmembrane region" description="Helical" evidence="11">
    <location>
        <begin position="12"/>
        <end position="34"/>
    </location>
</feature>
<evidence type="ECO:0000256" key="8">
    <source>
        <dbReference type="ARBA" id="ARBA00022989"/>
    </source>
</evidence>
<dbReference type="RefSeq" id="WP_344925267.1">
    <property type="nucleotide sequence ID" value="NZ_BAAAYK010000038.1"/>
</dbReference>
<comment type="caution">
    <text evidence="13">The sequence shown here is derived from an EMBL/GenBank/DDBJ whole genome shotgun (WGS) entry which is preliminary data.</text>
</comment>
<evidence type="ECO:0000256" key="4">
    <source>
        <dbReference type="ARBA" id="ARBA00022692"/>
    </source>
</evidence>
<evidence type="ECO:0000256" key="9">
    <source>
        <dbReference type="ARBA" id="ARBA00023065"/>
    </source>
</evidence>
<name>A0ABP6RM54_9PSEU</name>
<dbReference type="Proteomes" id="UP001500483">
    <property type="component" value="Unassembled WGS sequence"/>
</dbReference>
<keyword evidence="9 11" id="KW-0406">Ion transport</keyword>
<dbReference type="PIRSF" id="PIRSF001296">
    <property type="entry name" value="K_ATPase_KdpC"/>
    <property type="match status" value="1"/>
</dbReference>
<keyword evidence="5 11" id="KW-0547">Nucleotide-binding</keyword>